<evidence type="ECO:0000313" key="1">
    <source>
        <dbReference type="EMBL" id="SOQ42465.1"/>
    </source>
</evidence>
<proteinExistence type="predicted"/>
<protein>
    <submittedName>
        <fullName evidence="1">SFRICE_029828</fullName>
    </submittedName>
</protein>
<gene>
    <name evidence="1" type="ORF">SFRICE_029828</name>
</gene>
<sequence>MLKDLPMLRHTLWESQASARMGRLDRSDTTASEKTGVKQRLRSVRLPKTQLIFPISDSPTTLKGRRRTFNASVRLEYVLGMETTMFTLALLNTNRANLH</sequence>
<accession>A0A2H1VNQ7</accession>
<dbReference type="AlphaFoldDB" id="A0A2H1VNQ7"/>
<dbReference type="EMBL" id="ODYU01003551">
    <property type="protein sequence ID" value="SOQ42465.1"/>
    <property type="molecule type" value="Genomic_DNA"/>
</dbReference>
<organism evidence="1">
    <name type="scientific">Spodoptera frugiperda</name>
    <name type="common">Fall armyworm</name>
    <dbReference type="NCBI Taxonomy" id="7108"/>
    <lineage>
        <taxon>Eukaryota</taxon>
        <taxon>Metazoa</taxon>
        <taxon>Ecdysozoa</taxon>
        <taxon>Arthropoda</taxon>
        <taxon>Hexapoda</taxon>
        <taxon>Insecta</taxon>
        <taxon>Pterygota</taxon>
        <taxon>Neoptera</taxon>
        <taxon>Endopterygota</taxon>
        <taxon>Lepidoptera</taxon>
        <taxon>Glossata</taxon>
        <taxon>Ditrysia</taxon>
        <taxon>Noctuoidea</taxon>
        <taxon>Noctuidae</taxon>
        <taxon>Amphipyrinae</taxon>
        <taxon>Spodoptera</taxon>
    </lineage>
</organism>
<reference evidence="1" key="1">
    <citation type="submission" date="2016-07" db="EMBL/GenBank/DDBJ databases">
        <authorList>
            <person name="Bretaudeau A."/>
        </authorList>
    </citation>
    <scope>NUCLEOTIDE SEQUENCE</scope>
    <source>
        <strain evidence="1">Rice</strain>
        <tissue evidence="1">Whole body</tissue>
    </source>
</reference>
<name>A0A2H1VNQ7_SPOFR</name>